<evidence type="ECO:0000256" key="3">
    <source>
        <dbReference type="PROSITE-ProRule" id="PRU00339"/>
    </source>
</evidence>
<comment type="caution">
    <text evidence="4">The sequence shown here is derived from an EMBL/GenBank/DDBJ whole genome shotgun (WGS) entry which is preliminary data.</text>
</comment>
<dbReference type="EMBL" id="BMGY01000013">
    <property type="protein sequence ID" value="GGH84786.1"/>
    <property type="molecule type" value="Genomic_DNA"/>
</dbReference>
<accession>A0ABQ2A4J0</accession>
<name>A0ABQ2A4J0_9BACT</name>
<dbReference type="PANTHER" id="PTHR45586">
    <property type="entry name" value="TPR REPEAT-CONTAINING PROTEIN PA4667"/>
    <property type="match status" value="1"/>
</dbReference>
<feature type="repeat" description="TPR" evidence="3">
    <location>
        <begin position="115"/>
        <end position="148"/>
    </location>
</feature>
<keyword evidence="1" id="KW-0677">Repeat</keyword>
<protein>
    <recommendedName>
        <fullName evidence="6">Tetratricopeptide repeat protein</fullName>
    </recommendedName>
</protein>
<proteinExistence type="predicted"/>
<dbReference type="InterPro" id="IPR051012">
    <property type="entry name" value="CellSynth/LPSAsmb/PSIAsmb"/>
</dbReference>
<reference evidence="5" key="1">
    <citation type="journal article" date="2019" name="Int. J. Syst. Evol. Microbiol.">
        <title>The Global Catalogue of Microorganisms (GCM) 10K type strain sequencing project: providing services to taxonomists for standard genome sequencing and annotation.</title>
        <authorList>
            <consortium name="The Broad Institute Genomics Platform"/>
            <consortium name="The Broad Institute Genome Sequencing Center for Infectious Disease"/>
            <person name="Wu L."/>
            <person name="Ma J."/>
        </authorList>
    </citation>
    <scope>NUCLEOTIDE SEQUENCE [LARGE SCALE GENOMIC DNA]</scope>
    <source>
        <strain evidence="5">CGMCC 1.14966</strain>
    </source>
</reference>
<evidence type="ECO:0000256" key="2">
    <source>
        <dbReference type="ARBA" id="ARBA00022803"/>
    </source>
</evidence>
<dbReference type="SUPFAM" id="SSF48452">
    <property type="entry name" value="TPR-like"/>
    <property type="match status" value="1"/>
</dbReference>
<dbReference type="Gene3D" id="1.25.40.10">
    <property type="entry name" value="Tetratricopeptide repeat domain"/>
    <property type="match status" value="1"/>
</dbReference>
<dbReference type="Pfam" id="PF14559">
    <property type="entry name" value="TPR_19"/>
    <property type="match status" value="1"/>
</dbReference>
<evidence type="ECO:0008006" key="6">
    <source>
        <dbReference type="Google" id="ProtNLM"/>
    </source>
</evidence>
<dbReference type="InterPro" id="IPR019734">
    <property type="entry name" value="TPR_rpt"/>
</dbReference>
<evidence type="ECO:0000313" key="5">
    <source>
        <dbReference type="Proteomes" id="UP000637774"/>
    </source>
</evidence>
<dbReference type="SMART" id="SM00028">
    <property type="entry name" value="TPR"/>
    <property type="match status" value="4"/>
</dbReference>
<sequence>MKQIEQKTIDLLPNRKSFYLMRVLIVLLWSCCFGTVLAQSNNSTPVRELTQEGVRLYDAGKYNEAIAKYQQALAAAPKDETALSELALTYNELGRNAEAVAICEKLVKTNPDIDASVYVTYGNSLDAMKKSKQANQAYEQGLKRHPDAYSLHYNAGVAQATSGQIPASINSFQQAVALNPRHGSSHMSLGMMQLGSHARVPGMMALGRFLVLEPHSARAAQRLPLLDQAMSQGAVKTGENSISINISAEALQGANGKSKGSDNFGPAEMLLSISSAAALMPPPGMPVPTPIEQFSSRFGKLCKVLGELDEKETKTGFTWNYYVPYFVELEKKGFVPAFTYLVHASKTDDTEVQQWLAAHPAEVQVFQEWSKNYIWPKAVR</sequence>
<dbReference type="Pfam" id="PF13432">
    <property type="entry name" value="TPR_16"/>
    <property type="match status" value="1"/>
</dbReference>
<dbReference type="InterPro" id="IPR011990">
    <property type="entry name" value="TPR-like_helical_dom_sf"/>
</dbReference>
<gene>
    <name evidence="4" type="ORF">GCM10011495_17510</name>
</gene>
<dbReference type="PROSITE" id="PS50005">
    <property type="entry name" value="TPR"/>
    <property type="match status" value="3"/>
</dbReference>
<organism evidence="4 5">
    <name type="scientific">Hymenobacter frigidus</name>
    <dbReference type="NCBI Taxonomy" id="1524095"/>
    <lineage>
        <taxon>Bacteria</taxon>
        <taxon>Pseudomonadati</taxon>
        <taxon>Bacteroidota</taxon>
        <taxon>Cytophagia</taxon>
        <taxon>Cytophagales</taxon>
        <taxon>Hymenobacteraceae</taxon>
        <taxon>Hymenobacter</taxon>
    </lineage>
</organism>
<keyword evidence="2 3" id="KW-0802">TPR repeat</keyword>
<keyword evidence="5" id="KW-1185">Reference proteome</keyword>
<dbReference type="Proteomes" id="UP000637774">
    <property type="component" value="Unassembled WGS sequence"/>
</dbReference>
<dbReference type="PANTHER" id="PTHR45586:SF1">
    <property type="entry name" value="LIPOPOLYSACCHARIDE ASSEMBLY PROTEIN B"/>
    <property type="match status" value="1"/>
</dbReference>
<feature type="repeat" description="TPR" evidence="3">
    <location>
        <begin position="149"/>
        <end position="182"/>
    </location>
</feature>
<evidence type="ECO:0000313" key="4">
    <source>
        <dbReference type="EMBL" id="GGH84786.1"/>
    </source>
</evidence>
<evidence type="ECO:0000256" key="1">
    <source>
        <dbReference type="ARBA" id="ARBA00022737"/>
    </source>
</evidence>
<feature type="repeat" description="TPR" evidence="3">
    <location>
        <begin position="46"/>
        <end position="79"/>
    </location>
</feature>